<feature type="domain" description="F-box" evidence="1">
    <location>
        <begin position="20"/>
        <end position="66"/>
    </location>
</feature>
<dbReference type="InterPro" id="IPR001810">
    <property type="entry name" value="F-box_dom"/>
</dbReference>
<proteinExistence type="predicted"/>
<evidence type="ECO:0000313" key="3">
    <source>
        <dbReference type="Proteomes" id="UP001386955"/>
    </source>
</evidence>
<gene>
    <name evidence="2" type="ORF">VNO78_26176</name>
</gene>
<keyword evidence="3" id="KW-1185">Reference proteome</keyword>
<dbReference type="SMART" id="SM00256">
    <property type="entry name" value="FBOX"/>
    <property type="match status" value="1"/>
</dbReference>
<dbReference type="PROSITE" id="PS50181">
    <property type="entry name" value="FBOX"/>
    <property type="match status" value="1"/>
</dbReference>
<sequence length="314" mass="36770">MSLVDKTFTSKVKNVEDSQDTSMMDLPDLVLECIFEKLPSTSLFQMTNVCRSSREMCVTDHLWERHMKQKWGKVIGQVAHKEWKCYVTSNENVQTLIHSKQKSLMRLLSFYWPFSWMKMKVNVNNNIKRPSYLPHDSFMTWYLALETGNFWFPAQVYNRENGRAGFMLSCYDAKLSYDAHNDTFRAKYPPHGKSGVVIEHDIPWERLRVSPIDTSPHDLHISNCLHDLGPGDHVGGMDSNMVYLTLHYVLIIDTVVLEFIQYTHDSCWRRTTICRKDHKEEGNEENGFYGGIRKIKNKDEISIWKSFWPSNVLD</sequence>
<comment type="caution">
    <text evidence="2">The sequence shown here is derived from an EMBL/GenBank/DDBJ whole genome shotgun (WGS) entry which is preliminary data.</text>
</comment>
<accession>A0AAN9S1J6</accession>
<organism evidence="2 3">
    <name type="scientific">Psophocarpus tetragonolobus</name>
    <name type="common">Winged bean</name>
    <name type="synonym">Dolichos tetragonolobus</name>
    <dbReference type="NCBI Taxonomy" id="3891"/>
    <lineage>
        <taxon>Eukaryota</taxon>
        <taxon>Viridiplantae</taxon>
        <taxon>Streptophyta</taxon>
        <taxon>Embryophyta</taxon>
        <taxon>Tracheophyta</taxon>
        <taxon>Spermatophyta</taxon>
        <taxon>Magnoliopsida</taxon>
        <taxon>eudicotyledons</taxon>
        <taxon>Gunneridae</taxon>
        <taxon>Pentapetalae</taxon>
        <taxon>rosids</taxon>
        <taxon>fabids</taxon>
        <taxon>Fabales</taxon>
        <taxon>Fabaceae</taxon>
        <taxon>Papilionoideae</taxon>
        <taxon>50 kb inversion clade</taxon>
        <taxon>NPAAA clade</taxon>
        <taxon>indigoferoid/millettioid clade</taxon>
        <taxon>Phaseoleae</taxon>
        <taxon>Psophocarpus</taxon>
    </lineage>
</organism>
<dbReference type="PANTHER" id="PTHR31482">
    <property type="entry name" value="ESTS AU081301(E20138)"/>
    <property type="match status" value="1"/>
</dbReference>
<dbReference type="PANTHER" id="PTHR31482:SF2">
    <property type="entry name" value="F-BOX DOMAIN-CONTAINING PROTEIN"/>
    <property type="match status" value="1"/>
</dbReference>
<reference evidence="2 3" key="1">
    <citation type="submission" date="2024-01" db="EMBL/GenBank/DDBJ databases">
        <title>The genomes of 5 underutilized Papilionoideae crops provide insights into root nodulation and disease resistanc.</title>
        <authorList>
            <person name="Jiang F."/>
        </authorList>
    </citation>
    <scope>NUCLEOTIDE SEQUENCE [LARGE SCALE GENOMIC DNA]</scope>
    <source>
        <strain evidence="2">DUOXIRENSHENG_FW03</strain>
        <tissue evidence="2">Leaves</tissue>
    </source>
</reference>
<name>A0AAN9S1J6_PSOTE</name>
<dbReference type="Gene3D" id="1.20.1280.50">
    <property type="match status" value="1"/>
</dbReference>
<dbReference type="InterPro" id="IPR036047">
    <property type="entry name" value="F-box-like_dom_sf"/>
</dbReference>
<dbReference type="Proteomes" id="UP001386955">
    <property type="component" value="Unassembled WGS sequence"/>
</dbReference>
<dbReference type="EMBL" id="JAYMYS010000007">
    <property type="protein sequence ID" value="KAK7386154.1"/>
    <property type="molecule type" value="Genomic_DNA"/>
</dbReference>
<evidence type="ECO:0000313" key="2">
    <source>
        <dbReference type="EMBL" id="KAK7386154.1"/>
    </source>
</evidence>
<dbReference type="SUPFAM" id="SSF81383">
    <property type="entry name" value="F-box domain"/>
    <property type="match status" value="1"/>
</dbReference>
<evidence type="ECO:0000259" key="1">
    <source>
        <dbReference type="PROSITE" id="PS50181"/>
    </source>
</evidence>
<dbReference type="Pfam" id="PF12937">
    <property type="entry name" value="F-box-like"/>
    <property type="match status" value="1"/>
</dbReference>
<protein>
    <recommendedName>
        <fullName evidence="1">F-box domain-containing protein</fullName>
    </recommendedName>
</protein>
<dbReference type="AlphaFoldDB" id="A0AAN9S1J6"/>